<feature type="transmembrane region" description="Helical" evidence="2">
    <location>
        <begin position="231"/>
        <end position="253"/>
    </location>
</feature>
<reference evidence="3 4" key="1">
    <citation type="submission" date="2020-01" db="EMBL/GenBank/DDBJ databases">
        <title>Identification and distribution of gene clusters putatively required for synthesis of sphingolipid metabolism inhibitors in phylogenetically diverse species of the filamentous fungus Fusarium.</title>
        <authorList>
            <person name="Kim H.-S."/>
            <person name="Busman M."/>
            <person name="Brown D.W."/>
            <person name="Divon H."/>
            <person name="Uhlig S."/>
            <person name="Proctor R.H."/>
        </authorList>
    </citation>
    <scope>NUCLEOTIDE SEQUENCE [LARGE SCALE GENOMIC DNA]</scope>
    <source>
        <strain evidence="3 4">NRRL 20459</strain>
    </source>
</reference>
<evidence type="ECO:0000313" key="4">
    <source>
        <dbReference type="Proteomes" id="UP000554235"/>
    </source>
</evidence>
<comment type="caution">
    <text evidence="3">The sequence shown here is derived from an EMBL/GenBank/DDBJ whole genome shotgun (WGS) entry which is preliminary data.</text>
</comment>
<feature type="region of interest" description="Disordered" evidence="1">
    <location>
        <begin position="206"/>
        <end position="226"/>
    </location>
</feature>
<accession>A0A8H4P998</accession>
<dbReference type="Proteomes" id="UP000554235">
    <property type="component" value="Unassembled WGS sequence"/>
</dbReference>
<evidence type="ECO:0000256" key="2">
    <source>
        <dbReference type="SAM" id="Phobius"/>
    </source>
</evidence>
<feature type="compositionally biased region" description="Low complexity" evidence="1">
    <location>
        <begin position="206"/>
        <end position="220"/>
    </location>
</feature>
<organism evidence="3 4">
    <name type="scientific">Fusarium albosuccineum</name>
    <dbReference type="NCBI Taxonomy" id="1237068"/>
    <lineage>
        <taxon>Eukaryota</taxon>
        <taxon>Fungi</taxon>
        <taxon>Dikarya</taxon>
        <taxon>Ascomycota</taxon>
        <taxon>Pezizomycotina</taxon>
        <taxon>Sordariomycetes</taxon>
        <taxon>Hypocreomycetidae</taxon>
        <taxon>Hypocreales</taxon>
        <taxon>Nectriaceae</taxon>
        <taxon>Fusarium</taxon>
        <taxon>Fusarium decemcellulare species complex</taxon>
    </lineage>
</organism>
<evidence type="ECO:0000313" key="3">
    <source>
        <dbReference type="EMBL" id="KAF4467114.1"/>
    </source>
</evidence>
<sequence length="333" mass="36263">MDRPSWWYLYATVLAYMMPTLAYYIAPTAEVEARRALAAPTPTGLHQYRREEDDPTYTVTYGAGSTCGYLSGSVQIPITCENKQRCLWELDYFRWIACEVEGQTTGIAHTKCLQREEALDPNLCGDVCVSNTYNLLCTNDTAPYCRTYAFPQGVRDYRCAPTPATRVSSADFTYDGQKHPNTTISTFRDVDATTSELVESESLSATSIESAVTSSTSTASSGGGKGSSINVGAIAGGVIGGSAALALIVCIYWSRRRQRQKSTTPSTGGLVELERVHQKHHSDLHAVTITSVANPPPARTSRPNSPDVVPRPRASSDQPEVVHELGDRDGQQH</sequence>
<feature type="region of interest" description="Disordered" evidence="1">
    <location>
        <begin position="289"/>
        <end position="333"/>
    </location>
</feature>
<evidence type="ECO:0000256" key="1">
    <source>
        <dbReference type="SAM" id="MobiDB-lite"/>
    </source>
</evidence>
<proteinExistence type="predicted"/>
<dbReference type="AlphaFoldDB" id="A0A8H4P998"/>
<keyword evidence="4" id="KW-1185">Reference proteome</keyword>
<dbReference type="EMBL" id="JAADYS010000784">
    <property type="protein sequence ID" value="KAF4467114.1"/>
    <property type="molecule type" value="Genomic_DNA"/>
</dbReference>
<keyword evidence="2" id="KW-0812">Transmembrane</keyword>
<feature type="compositionally biased region" description="Basic and acidic residues" evidence="1">
    <location>
        <begin position="320"/>
        <end position="333"/>
    </location>
</feature>
<gene>
    <name evidence="3" type="ORF">FALBO_6010</name>
</gene>
<name>A0A8H4P998_9HYPO</name>
<keyword evidence="2" id="KW-1133">Transmembrane helix</keyword>
<feature type="transmembrane region" description="Helical" evidence="2">
    <location>
        <begin position="7"/>
        <end position="26"/>
    </location>
</feature>
<keyword evidence="2" id="KW-0472">Membrane</keyword>
<protein>
    <submittedName>
        <fullName evidence="3">Uncharacterized protein</fullName>
    </submittedName>
</protein>
<dbReference type="OrthoDB" id="5347452at2759"/>